<reference evidence="1" key="2">
    <citation type="journal article" date="2015" name="Fish Shellfish Immunol.">
        <title>Early steps in the European eel (Anguilla anguilla)-Vibrio vulnificus interaction in the gills: Role of the RtxA13 toxin.</title>
        <authorList>
            <person name="Callol A."/>
            <person name="Pajuelo D."/>
            <person name="Ebbesson L."/>
            <person name="Teles M."/>
            <person name="MacKenzie S."/>
            <person name="Amaro C."/>
        </authorList>
    </citation>
    <scope>NUCLEOTIDE SEQUENCE</scope>
</reference>
<protein>
    <submittedName>
        <fullName evidence="1">Uncharacterized protein</fullName>
    </submittedName>
</protein>
<organism evidence="1">
    <name type="scientific">Anguilla anguilla</name>
    <name type="common">European freshwater eel</name>
    <name type="synonym">Muraena anguilla</name>
    <dbReference type="NCBI Taxonomy" id="7936"/>
    <lineage>
        <taxon>Eukaryota</taxon>
        <taxon>Metazoa</taxon>
        <taxon>Chordata</taxon>
        <taxon>Craniata</taxon>
        <taxon>Vertebrata</taxon>
        <taxon>Euteleostomi</taxon>
        <taxon>Actinopterygii</taxon>
        <taxon>Neopterygii</taxon>
        <taxon>Teleostei</taxon>
        <taxon>Anguilliformes</taxon>
        <taxon>Anguillidae</taxon>
        <taxon>Anguilla</taxon>
    </lineage>
</organism>
<sequence>MTEHKLHTY</sequence>
<reference evidence="1" key="1">
    <citation type="submission" date="2014-11" db="EMBL/GenBank/DDBJ databases">
        <authorList>
            <person name="Amaro Gonzalez C."/>
        </authorList>
    </citation>
    <scope>NUCLEOTIDE SEQUENCE</scope>
</reference>
<proteinExistence type="predicted"/>
<evidence type="ECO:0000313" key="1">
    <source>
        <dbReference type="EMBL" id="JAH62804.1"/>
    </source>
</evidence>
<name>A0A0E9UAA0_ANGAN</name>
<dbReference type="EMBL" id="GBXM01045773">
    <property type="protein sequence ID" value="JAH62804.1"/>
    <property type="molecule type" value="Transcribed_RNA"/>
</dbReference>
<accession>A0A0E9UAA0</accession>